<sequence>MPPRSLRSIPLIWILKHVVQESQNALTPVDKHGLSRRSTARTCISRACIVKVWEKMTRRHVCITTICSVSFVNTIHSEDLTPSYSPSSNVVHFLHPEVLDLSCLSDADLGYNYWPRLKHSLLLAPSESPYISKLSSTSLSSMPVSYYLSPLHPSHYPSSVVLHGHFLPDL</sequence>
<dbReference type="AlphaFoldDB" id="A0AAW0FX40"/>
<name>A0AAW0FX40_9APHY</name>
<keyword evidence="2" id="KW-1185">Reference proteome</keyword>
<evidence type="ECO:0000313" key="2">
    <source>
        <dbReference type="Proteomes" id="UP001385951"/>
    </source>
</evidence>
<reference evidence="1 2" key="1">
    <citation type="submission" date="2022-09" db="EMBL/GenBank/DDBJ databases">
        <authorList>
            <person name="Palmer J.M."/>
        </authorList>
    </citation>
    <scope>NUCLEOTIDE SEQUENCE [LARGE SCALE GENOMIC DNA]</scope>
    <source>
        <strain evidence="1 2">DSM 7382</strain>
    </source>
</reference>
<evidence type="ECO:0000313" key="1">
    <source>
        <dbReference type="EMBL" id="KAK7686063.1"/>
    </source>
</evidence>
<gene>
    <name evidence="1" type="ORF">QCA50_010875</name>
</gene>
<accession>A0AAW0FX40</accession>
<dbReference type="EMBL" id="JASBNA010000018">
    <property type="protein sequence ID" value="KAK7686063.1"/>
    <property type="molecule type" value="Genomic_DNA"/>
</dbReference>
<protein>
    <submittedName>
        <fullName evidence="1">Uncharacterized protein</fullName>
    </submittedName>
</protein>
<organism evidence="1 2">
    <name type="scientific">Cerrena zonata</name>
    <dbReference type="NCBI Taxonomy" id="2478898"/>
    <lineage>
        <taxon>Eukaryota</taxon>
        <taxon>Fungi</taxon>
        <taxon>Dikarya</taxon>
        <taxon>Basidiomycota</taxon>
        <taxon>Agaricomycotina</taxon>
        <taxon>Agaricomycetes</taxon>
        <taxon>Polyporales</taxon>
        <taxon>Cerrenaceae</taxon>
        <taxon>Cerrena</taxon>
    </lineage>
</organism>
<comment type="caution">
    <text evidence="1">The sequence shown here is derived from an EMBL/GenBank/DDBJ whole genome shotgun (WGS) entry which is preliminary data.</text>
</comment>
<proteinExistence type="predicted"/>
<dbReference type="Proteomes" id="UP001385951">
    <property type="component" value="Unassembled WGS sequence"/>
</dbReference>